<evidence type="ECO:0000313" key="2">
    <source>
        <dbReference type="EMBL" id="KAL3042199.1"/>
    </source>
</evidence>
<reference evidence="2 3" key="2">
    <citation type="journal article" date="2024" name="G3 (Bethesda)">
        <title>The genome of the cryopelagic Antarctic bald notothen, Trematomus borchgrevinki.</title>
        <authorList>
            <person name="Rayamajhi N."/>
            <person name="Rivera-Colon A.G."/>
            <person name="Minhas B.F."/>
            <person name="Cheng C.C."/>
            <person name="Catchen J.M."/>
        </authorList>
    </citation>
    <scope>NUCLEOTIDE SEQUENCE [LARGE SCALE GENOMIC DNA]</scope>
    <source>
        <strain evidence="2">AGRC-2024</strain>
    </source>
</reference>
<dbReference type="AlphaFoldDB" id="A0ABD2FKC2"/>
<protein>
    <submittedName>
        <fullName evidence="2">Uncharacterized protein</fullName>
    </submittedName>
</protein>
<keyword evidence="3" id="KW-1185">Reference proteome</keyword>
<proteinExistence type="predicted"/>
<reference evidence="2 3" key="1">
    <citation type="journal article" date="2022" name="G3 (Bethesda)">
        <title>Evaluating Illumina-, Nanopore-, and PacBio-based genome assembly strategies with the bald notothen, Trematomus borchgrevinki.</title>
        <authorList>
            <person name="Rayamajhi N."/>
            <person name="Cheng C.C."/>
            <person name="Catchen J.M."/>
        </authorList>
    </citation>
    <scope>NUCLEOTIDE SEQUENCE [LARGE SCALE GENOMIC DNA]</scope>
    <source>
        <strain evidence="2">AGRC-2024</strain>
    </source>
</reference>
<evidence type="ECO:0000313" key="3">
    <source>
        <dbReference type="Proteomes" id="UP001619887"/>
    </source>
</evidence>
<dbReference type="EMBL" id="JBIYXZ010002089">
    <property type="protein sequence ID" value="KAL3042199.1"/>
    <property type="molecule type" value="Genomic_DNA"/>
</dbReference>
<accession>A0ABD2FKC2</accession>
<organism evidence="2 3">
    <name type="scientific">Pagothenia borchgrevinki</name>
    <name type="common">Bald rockcod</name>
    <name type="synonym">Trematomus borchgrevinki</name>
    <dbReference type="NCBI Taxonomy" id="8213"/>
    <lineage>
        <taxon>Eukaryota</taxon>
        <taxon>Metazoa</taxon>
        <taxon>Chordata</taxon>
        <taxon>Craniata</taxon>
        <taxon>Vertebrata</taxon>
        <taxon>Euteleostomi</taxon>
        <taxon>Actinopterygii</taxon>
        <taxon>Neopterygii</taxon>
        <taxon>Teleostei</taxon>
        <taxon>Neoteleostei</taxon>
        <taxon>Acanthomorphata</taxon>
        <taxon>Eupercaria</taxon>
        <taxon>Perciformes</taxon>
        <taxon>Notothenioidei</taxon>
        <taxon>Nototheniidae</taxon>
        <taxon>Pagothenia</taxon>
    </lineage>
</organism>
<sequence>MSYDQHTICKSCLGSEHAYAALSQQVACTHCARLPSDDRKRRADALAAAAEEDDWPVQAFEPVDCSLISLEPSAGQELDDSYPASLHSSPCGSPLPPLPRTGETESEQGAGLAAEHAVPFSVTTALPAIGVILGELPEIICKAAPSSGQVCSGRHGRSFFRGCRRSGVIRSGHAFPPSGGTRRGRRRTRGPYIMAAHCSYH</sequence>
<feature type="region of interest" description="Disordered" evidence="1">
    <location>
        <begin position="78"/>
        <end position="110"/>
    </location>
</feature>
<evidence type="ECO:0000256" key="1">
    <source>
        <dbReference type="SAM" id="MobiDB-lite"/>
    </source>
</evidence>
<name>A0ABD2FKC2_PAGBO</name>
<gene>
    <name evidence="2" type="ORF">OYC64_020195</name>
</gene>
<dbReference type="Proteomes" id="UP001619887">
    <property type="component" value="Unassembled WGS sequence"/>
</dbReference>
<comment type="caution">
    <text evidence="2">The sequence shown here is derived from an EMBL/GenBank/DDBJ whole genome shotgun (WGS) entry which is preliminary data.</text>
</comment>